<comment type="caution">
    <text evidence="1">The sequence shown here is derived from an EMBL/GenBank/DDBJ whole genome shotgun (WGS) entry which is preliminary data.</text>
</comment>
<proteinExistence type="predicted"/>
<sequence>MAEASSIRDASPSSSLIVTINGFISEVTSMDTDTVYAFSITEITIQVWEAALQAVKDEEAFKQKLCKYLNNLVQESSNTEFARLEELKRPIEILNPSRSSTSLPYGSTFLKRKIGLNGGLNMWGPNEVASS</sequence>
<evidence type="ECO:0000313" key="1">
    <source>
        <dbReference type="EMBL" id="KAI8551626.1"/>
    </source>
</evidence>
<protein>
    <submittedName>
        <fullName evidence="1">Uncharacterized protein</fullName>
    </submittedName>
</protein>
<name>A0ACC0NF41_RHOML</name>
<keyword evidence="2" id="KW-1185">Reference proteome</keyword>
<accession>A0ACC0NF41</accession>
<gene>
    <name evidence="1" type="ORF">RHMOL_Rhmol06G0200500</name>
</gene>
<dbReference type="Proteomes" id="UP001062846">
    <property type="component" value="Chromosome 6"/>
</dbReference>
<organism evidence="1 2">
    <name type="scientific">Rhododendron molle</name>
    <name type="common">Chinese azalea</name>
    <name type="synonym">Azalea mollis</name>
    <dbReference type="NCBI Taxonomy" id="49168"/>
    <lineage>
        <taxon>Eukaryota</taxon>
        <taxon>Viridiplantae</taxon>
        <taxon>Streptophyta</taxon>
        <taxon>Embryophyta</taxon>
        <taxon>Tracheophyta</taxon>
        <taxon>Spermatophyta</taxon>
        <taxon>Magnoliopsida</taxon>
        <taxon>eudicotyledons</taxon>
        <taxon>Gunneridae</taxon>
        <taxon>Pentapetalae</taxon>
        <taxon>asterids</taxon>
        <taxon>Ericales</taxon>
        <taxon>Ericaceae</taxon>
        <taxon>Ericoideae</taxon>
        <taxon>Rhodoreae</taxon>
        <taxon>Rhododendron</taxon>
    </lineage>
</organism>
<dbReference type="EMBL" id="CM046393">
    <property type="protein sequence ID" value="KAI8551626.1"/>
    <property type="molecule type" value="Genomic_DNA"/>
</dbReference>
<reference evidence="1" key="1">
    <citation type="submission" date="2022-02" db="EMBL/GenBank/DDBJ databases">
        <title>Plant Genome Project.</title>
        <authorList>
            <person name="Zhang R.-G."/>
        </authorList>
    </citation>
    <scope>NUCLEOTIDE SEQUENCE</scope>
    <source>
        <strain evidence="1">AT1</strain>
    </source>
</reference>
<evidence type="ECO:0000313" key="2">
    <source>
        <dbReference type="Proteomes" id="UP001062846"/>
    </source>
</evidence>